<organism evidence="3 4">
    <name type="scientific">Microcella alkaliphila</name>
    <dbReference type="NCBI Taxonomy" id="279828"/>
    <lineage>
        <taxon>Bacteria</taxon>
        <taxon>Bacillati</taxon>
        <taxon>Actinomycetota</taxon>
        <taxon>Actinomycetes</taxon>
        <taxon>Micrococcales</taxon>
        <taxon>Microbacteriaceae</taxon>
        <taxon>Microcella</taxon>
    </lineage>
</organism>
<dbReference type="GO" id="GO:0052856">
    <property type="term" value="F:NAD(P)HX epimerase activity"/>
    <property type="evidence" value="ECO:0007669"/>
    <property type="project" value="UniProtKB-UniRule"/>
</dbReference>
<feature type="binding site" evidence="1">
    <location>
        <position position="178"/>
    </location>
    <ligand>
        <name>K(+)</name>
        <dbReference type="ChEBI" id="CHEBI:29103"/>
    </ligand>
</feature>
<comment type="caution">
    <text evidence="1">Lacks conserved residue(s) required for the propagation of feature annotation.</text>
</comment>
<dbReference type="HAMAP" id="MF_01966">
    <property type="entry name" value="NADHX_epimerase"/>
    <property type="match status" value="1"/>
</dbReference>
<evidence type="ECO:0000313" key="4">
    <source>
        <dbReference type="Proteomes" id="UP000218965"/>
    </source>
</evidence>
<proteinExistence type="inferred from homology"/>
<dbReference type="Pfam" id="PF03853">
    <property type="entry name" value="YjeF_N"/>
    <property type="match status" value="1"/>
</dbReference>
<dbReference type="Proteomes" id="UP000218965">
    <property type="component" value="Chromosome"/>
</dbReference>
<evidence type="ECO:0000313" key="3">
    <source>
        <dbReference type="EMBL" id="BAU32086.1"/>
    </source>
</evidence>
<dbReference type="Gene3D" id="3.40.50.10260">
    <property type="entry name" value="YjeF N-terminal domain"/>
    <property type="match status" value="1"/>
</dbReference>
<keyword evidence="1" id="KW-0520">NAD</keyword>
<evidence type="ECO:0000256" key="1">
    <source>
        <dbReference type="HAMAP-Rule" id="MF_01966"/>
    </source>
</evidence>
<comment type="cofactor">
    <cofactor evidence="1">
        <name>K(+)</name>
        <dbReference type="ChEBI" id="CHEBI:29103"/>
    </cofactor>
    <text evidence="1">Binds 1 potassium ion per subunit.</text>
</comment>
<feature type="binding site" evidence="1">
    <location>
        <position position="136"/>
    </location>
    <ligand>
        <name>K(+)</name>
        <dbReference type="ChEBI" id="CHEBI:29103"/>
    </ligand>
</feature>
<protein>
    <recommendedName>
        <fullName evidence="1">NAD(P)H-hydrate epimerase</fullName>
        <ecNumber evidence="1">5.1.99.6</ecNumber>
    </recommendedName>
    <alternativeName>
        <fullName evidence="1">NAD(P)HX epimerase</fullName>
    </alternativeName>
</protein>
<dbReference type="GO" id="GO:0000166">
    <property type="term" value="F:nucleotide binding"/>
    <property type="evidence" value="ECO:0007669"/>
    <property type="project" value="UniProtKB-KW"/>
</dbReference>
<keyword evidence="1" id="KW-0413">Isomerase</keyword>
<keyword evidence="1" id="KW-0521">NADP</keyword>
<evidence type="ECO:0000259" key="2">
    <source>
        <dbReference type="PROSITE" id="PS51385"/>
    </source>
</evidence>
<dbReference type="AlphaFoldDB" id="A0A0U5BP97"/>
<dbReference type="SUPFAM" id="SSF64153">
    <property type="entry name" value="YjeF N-terminal domain-like"/>
    <property type="match status" value="1"/>
</dbReference>
<sequence length="241" mass="24240">MSGVLAPPFPAPLIDWSVADVSAAERSLLAAGEPLMQRAADGLAEVVRAELASMRNDGGSRGTAPRVLALVGAGNNGGDALWACARVAADGVPVAVLATAASIHEAGRDAAVAAGARLIDAAQLDEALDSVDVIVDGILGIGSAGRAALRGDARDVVLRVRAHPRFGALRIVACDQPSGVDADSGDVPDPDAVLPAAVTVTFGAVKRGLLRPPASTVVGALRLVDIGLTRPGGRLPHTSRE</sequence>
<dbReference type="InterPro" id="IPR036652">
    <property type="entry name" value="YjeF_N_dom_sf"/>
</dbReference>
<reference evidence="4" key="1">
    <citation type="submission" date="2015-12" db="EMBL/GenBank/DDBJ databases">
        <authorList>
            <person name="Shamseldin A."/>
            <person name="Moawad H."/>
            <person name="Abd El-Rahim W.M."/>
            <person name="Sadowsky M.J."/>
        </authorList>
    </citation>
    <scope>NUCLEOTIDE SEQUENCE [LARGE SCALE GENOMIC DNA]</scope>
    <source>
        <strain evidence="4">JAM AC0309</strain>
    </source>
</reference>
<dbReference type="EMBL" id="AP017315">
    <property type="protein sequence ID" value="BAU32086.1"/>
    <property type="molecule type" value="Genomic_DNA"/>
</dbReference>
<feature type="binding site" evidence="1">
    <location>
        <position position="76"/>
    </location>
    <ligand>
        <name>K(+)</name>
        <dbReference type="ChEBI" id="CHEBI:29103"/>
    </ligand>
</feature>
<name>A0A0U5BP97_9MICO</name>
<comment type="catalytic activity">
    <reaction evidence="1">
        <text>(6R)-NADHX = (6S)-NADHX</text>
        <dbReference type="Rhea" id="RHEA:32215"/>
        <dbReference type="ChEBI" id="CHEBI:64074"/>
        <dbReference type="ChEBI" id="CHEBI:64075"/>
        <dbReference type="EC" id="5.1.99.6"/>
    </reaction>
</comment>
<feature type="domain" description="YjeF N-terminal" evidence="2">
    <location>
        <begin position="21"/>
        <end position="234"/>
    </location>
</feature>
<gene>
    <name evidence="1" type="primary">nnrE</name>
    <name evidence="3" type="ORF">MalAC0309_1229</name>
</gene>
<keyword evidence="1" id="KW-0547">Nucleotide-binding</keyword>
<comment type="similarity">
    <text evidence="1">Belongs to the NnrE/AIBP family.</text>
</comment>
<dbReference type="GO" id="GO:0046872">
    <property type="term" value="F:metal ion binding"/>
    <property type="evidence" value="ECO:0007669"/>
    <property type="project" value="UniProtKB-KW"/>
</dbReference>
<dbReference type="RefSeq" id="WP_231924060.1">
    <property type="nucleotide sequence ID" value="NZ_AP017315.1"/>
</dbReference>
<keyword evidence="1" id="KW-0479">Metal-binding</keyword>
<dbReference type="PROSITE" id="PS51385">
    <property type="entry name" value="YJEF_N"/>
    <property type="match status" value="1"/>
</dbReference>
<dbReference type="EC" id="5.1.99.6" evidence="1"/>
<accession>A0A0U5BP97</accession>
<feature type="binding site" evidence="1">
    <location>
        <position position="175"/>
    </location>
    <ligand>
        <name>(6S)-NADPHX</name>
        <dbReference type="ChEBI" id="CHEBI:64076"/>
    </ligand>
</feature>
<keyword evidence="1" id="KW-0630">Potassium</keyword>
<dbReference type="KEGG" id="malk:MalAC0309_1229"/>
<feature type="binding site" evidence="1">
    <location>
        <begin position="75"/>
        <end position="79"/>
    </location>
    <ligand>
        <name>(6S)-NADPHX</name>
        <dbReference type="ChEBI" id="CHEBI:64076"/>
    </ligand>
</feature>
<reference evidence="3 4" key="2">
    <citation type="submission" date="2016-01" db="EMBL/GenBank/DDBJ databases">
        <title>Microcella alkaliphila JAM AC0309 whole genome shotgun sequence.</title>
        <authorList>
            <person name="Kurata A."/>
            <person name="Hirose Y."/>
            <person name="Kishimoto N."/>
            <person name="Kobayashi T."/>
        </authorList>
    </citation>
    <scope>NUCLEOTIDE SEQUENCE [LARGE SCALE GENOMIC DNA]</scope>
    <source>
        <strain evidence="3 4">JAM AC0309</strain>
    </source>
</reference>
<comment type="function">
    <text evidence="1">Catalyzes the epimerization of the S- and R-forms of NAD(P)HX, a damaged form of NAD(P)H that is a result of enzymatic or heat-dependent hydration. This is a prerequisite for the S-specific NAD(P)H-hydrate dehydratase to allow the repair of both epimers of NAD(P)HX.</text>
</comment>
<dbReference type="InterPro" id="IPR004443">
    <property type="entry name" value="YjeF_N_dom"/>
</dbReference>
<comment type="catalytic activity">
    <reaction evidence="1">
        <text>(6R)-NADPHX = (6S)-NADPHX</text>
        <dbReference type="Rhea" id="RHEA:32227"/>
        <dbReference type="ChEBI" id="CHEBI:64076"/>
        <dbReference type="ChEBI" id="CHEBI:64077"/>
        <dbReference type="EC" id="5.1.99.6"/>
    </reaction>
</comment>